<proteinExistence type="predicted"/>
<reference evidence="1" key="1">
    <citation type="journal article" date="2015" name="Nature">
        <title>Complex archaea that bridge the gap between prokaryotes and eukaryotes.</title>
        <authorList>
            <person name="Spang A."/>
            <person name="Saw J.H."/>
            <person name="Jorgensen S.L."/>
            <person name="Zaremba-Niedzwiedzka K."/>
            <person name="Martijn J."/>
            <person name="Lind A.E."/>
            <person name="van Eijk R."/>
            <person name="Schleper C."/>
            <person name="Guy L."/>
            <person name="Ettema T.J."/>
        </authorList>
    </citation>
    <scope>NUCLEOTIDE SEQUENCE</scope>
</reference>
<sequence>MTLPGKRNPNWKGGKSVTSHGYKVIRVDGKYRYEHRLVMEDML</sequence>
<dbReference type="EMBL" id="LAZR01029869">
    <property type="protein sequence ID" value="KKL58304.1"/>
    <property type="molecule type" value="Genomic_DNA"/>
</dbReference>
<comment type="caution">
    <text evidence="1">The sequence shown here is derived from an EMBL/GenBank/DDBJ whole genome shotgun (WGS) entry which is preliminary data.</text>
</comment>
<accession>A0A0F9D9J7</accession>
<feature type="non-terminal residue" evidence="1">
    <location>
        <position position="43"/>
    </location>
</feature>
<dbReference type="AlphaFoldDB" id="A0A0F9D9J7"/>
<name>A0A0F9D9J7_9ZZZZ</name>
<organism evidence="1">
    <name type="scientific">marine sediment metagenome</name>
    <dbReference type="NCBI Taxonomy" id="412755"/>
    <lineage>
        <taxon>unclassified sequences</taxon>
        <taxon>metagenomes</taxon>
        <taxon>ecological metagenomes</taxon>
    </lineage>
</organism>
<gene>
    <name evidence="1" type="ORF">LCGC14_2226660</name>
</gene>
<protein>
    <submittedName>
        <fullName evidence="1">Uncharacterized protein</fullName>
    </submittedName>
</protein>
<evidence type="ECO:0000313" key="1">
    <source>
        <dbReference type="EMBL" id="KKL58304.1"/>
    </source>
</evidence>